<accession>A0A433Q6D1</accession>
<evidence type="ECO:0000256" key="1">
    <source>
        <dbReference type="SAM" id="MobiDB-lite"/>
    </source>
</evidence>
<evidence type="ECO:0000313" key="3">
    <source>
        <dbReference type="EMBL" id="RUS25311.1"/>
    </source>
</evidence>
<feature type="transmembrane region" description="Helical" evidence="2">
    <location>
        <begin position="106"/>
        <end position="123"/>
    </location>
</feature>
<evidence type="ECO:0000256" key="2">
    <source>
        <dbReference type="SAM" id="Phobius"/>
    </source>
</evidence>
<comment type="caution">
    <text evidence="3">The sequence shown here is derived from an EMBL/GenBank/DDBJ whole genome shotgun (WGS) entry which is preliminary data.</text>
</comment>
<feature type="compositionally biased region" description="Basic residues" evidence="1">
    <location>
        <begin position="1"/>
        <end position="22"/>
    </location>
</feature>
<organism evidence="3 4">
    <name type="scientific">Jimgerdemannia flammicorona</name>
    <dbReference type="NCBI Taxonomy" id="994334"/>
    <lineage>
        <taxon>Eukaryota</taxon>
        <taxon>Fungi</taxon>
        <taxon>Fungi incertae sedis</taxon>
        <taxon>Mucoromycota</taxon>
        <taxon>Mucoromycotina</taxon>
        <taxon>Endogonomycetes</taxon>
        <taxon>Endogonales</taxon>
        <taxon>Endogonaceae</taxon>
        <taxon>Jimgerdemannia</taxon>
    </lineage>
</organism>
<evidence type="ECO:0000313" key="4">
    <source>
        <dbReference type="Proteomes" id="UP000274822"/>
    </source>
</evidence>
<gene>
    <name evidence="3" type="ORF">BC938DRAFT_472344</name>
</gene>
<keyword evidence="2" id="KW-1133">Transmembrane helix</keyword>
<proteinExistence type="predicted"/>
<keyword evidence="4" id="KW-1185">Reference proteome</keyword>
<dbReference type="EMBL" id="RBNJ01013319">
    <property type="protein sequence ID" value="RUS25311.1"/>
    <property type="molecule type" value="Genomic_DNA"/>
</dbReference>
<feature type="region of interest" description="Disordered" evidence="1">
    <location>
        <begin position="176"/>
        <end position="199"/>
    </location>
</feature>
<dbReference type="AlphaFoldDB" id="A0A433Q6D1"/>
<feature type="region of interest" description="Disordered" evidence="1">
    <location>
        <begin position="1"/>
        <end position="32"/>
    </location>
</feature>
<reference evidence="3 4" key="1">
    <citation type="journal article" date="2018" name="New Phytol.">
        <title>Phylogenomics of Endogonaceae and evolution of mycorrhizas within Mucoromycota.</title>
        <authorList>
            <person name="Chang Y."/>
            <person name="Desiro A."/>
            <person name="Na H."/>
            <person name="Sandor L."/>
            <person name="Lipzen A."/>
            <person name="Clum A."/>
            <person name="Barry K."/>
            <person name="Grigoriev I.V."/>
            <person name="Martin F.M."/>
            <person name="Stajich J.E."/>
            <person name="Smith M.E."/>
            <person name="Bonito G."/>
            <person name="Spatafora J.W."/>
        </authorList>
    </citation>
    <scope>NUCLEOTIDE SEQUENCE [LARGE SCALE GENOMIC DNA]</scope>
    <source>
        <strain evidence="3 4">AD002</strain>
    </source>
</reference>
<keyword evidence="2" id="KW-0812">Transmembrane</keyword>
<keyword evidence="2" id="KW-0472">Membrane</keyword>
<sequence>MVRRRLQPPLHGCHRPKDHHRLQPPPPRLLLHGNHRMEPQSRQCTAHLLCYRRGSLRADEKRQLSLVPRPHGRHHFRRWRKVLSVWRPHQHHVVDRHSVDTRRTGLCLLLHIITMLVIIPFPLPKYKALNVAGTGIATSFRALLLAFYSTPPSNDIILCIRRMFFPSSFRGSKVNDVNSSARSEMQQNPGIQLPDVQSTTDSINNAEVTAV</sequence>
<dbReference type="Proteomes" id="UP000274822">
    <property type="component" value="Unassembled WGS sequence"/>
</dbReference>
<name>A0A433Q6D1_9FUNG</name>
<protein>
    <submittedName>
        <fullName evidence="3">Uncharacterized protein</fullName>
    </submittedName>
</protein>